<keyword evidence="9" id="KW-1185">Reference proteome</keyword>
<evidence type="ECO:0000256" key="3">
    <source>
        <dbReference type="ARBA" id="ARBA00022692"/>
    </source>
</evidence>
<accession>A0A0G4IQ84</accession>
<dbReference type="InterPro" id="IPR002794">
    <property type="entry name" value="DUF92_TMEM19"/>
</dbReference>
<reference evidence="8 10" key="2">
    <citation type="submission" date="2018-03" db="EMBL/GenBank/DDBJ databases">
        <authorList>
            <person name="Fogelqvist J."/>
        </authorList>
    </citation>
    <scope>NUCLEOTIDE SEQUENCE [LARGE SCALE GENOMIC DNA]</scope>
</reference>
<feature type="transmembrane region" description="Helical" evidence="6">
    <location>
        <begin position="170"/>
        <end position="192"/>
    </location>
</feature>
<dbReference type="OMA" id="MSSFACC"/>
<dbReference type="Proteomes" id="UP000290189">
    <property type="component" value="Unassembled WGS sequence"/>
</dbReference>
<reference evidence="7 9" key="1">
    <citation type="submission" date="2015-02" db="EMBL/GenBank/DDBJ databases">
        <authorList>
            <person name="Chooi Y.-H."/>
        </authorList>
    </citation>
    <scope>NUCLEOTIDE SEQUENCE [LARGE SCALE GENOMIC DNA]</scope>
    <source>
        <strain evidence="7">E3</strain>
    </source>
</reference>
<evidence type="ECO:0000256" key="1">
    <source>
        <dbReference type="ARBA" id="ARBA00004141"/>
    </source>
</evidence>
<organism evidence="7 9">
    <name type="scientific">Plasmodiophora brassicae</name>
    <name type="common">Clubroot disease agent</name>
    <dbReference type="NCBI Taxonomy" id="37360"/>
    <lineage>
        <taxon>Eukaryota</taxon>
        <taxon>Sar</taxon>
        <taxon>Rhizaria</taxon>
        <taxon>Endomyxa</taxon>
        <taxon>Phytomyxea</taxon>
        <taxon>Plasmodiophorida</taxon>
        <taxon>Plasmodiophoridae</taxon>
        <taxon>Plasmodiophora</taxon>
    </lineage>
</organism>
<evidence type="ECO:0000313" key="10">
    <source>
        <dbReference type="Proteomes" id="UP000290189"/>
    </source>
</evidence>
<protein>
    <recommendedName>
        <fullName evidence="11">Transmembrane protein 19</fullName>
    </recommendedName>
</protein>
<dbReference type="OrthoDB" id="30881at2759"/>
<comment type="similarity">
    <text evidence="2">Belongs to the TMEM19 family.</text>
</comment>
<dbReference type="PANTHER" id="PTHR13353:SF5">
    <property type="entry name" value="TRANSMEMBRANE PROTEIN 19"/>
    <property type="match status" value="1"/>
</dbReference>
<keyword evidence="4 6" id="KW-1133">Transmembrane helix</keyword>
<evidence type="ECO:0000313" key="7">
    <source>
        <dbReference type="EMBL" id="CEO97523.1"/>
    </source>
</evidence>
<dbReference type="EMBL" id="OVEO01000008">
    <property type="protein sequence ID" value="SPQ97832.1"/>
    <property type="molecule type" value="Genomic_DNA"/>
</dbReference>
<evidence type="ECO:0000256" key="6">
    <source>
        <dbReference type="SAM" id="Phobius"/>
    </source>
</evidence>
<keyword evidence="8" id="KW-0496">Mitochondrion</keyword>
<evidence type="ECO:0000313" key="9">
    <source>
        <dbReference type="Proteomes" id="UP000039324"/>
    </source>
</evidence>
<dbReference type="PANTHER" id="PTHR13353">
    <property type="entry name" value="TRANSMEMBRANE PROTEIN 19"/>
    <property type="match status" value="1"/>
</dbReference>
<evidence type="ECO:0000256" key="5">
    <source>
        <dbReference type="ARBA" id="ARBA00023136"/>
    </source>
</evidence>
<gene>
    <name evidence="7" type="ORF">PBRA_000868</name>
    <name evidence="8" type="ORF">PLBR_LOCUS5047</name>
</gene>
<evidence type="ECO:0000256" key="4">
    <source>
        <dbReference type="ARBA" id="ARBA00022989"/>
    </source>
</evidence>
<feature type="transmembrane region" description="Helical" evidence="6">
    <location>
        <begin position="36"/>
        <end position="61"/>
    </location>
</feature>
<feature type="transmembrane region" description="Helical" evidence="6">
    <location>
        <begin position="198"/>
        <end position="217"/>
    </location>
</feature>
<evidence type="ECO:0000256" key="2">
    <source>
        <dbReference type="ARBA" id="ARBA00009012"/>
    </source>
</evidence>
<dbReference type="Proteomes" id="UP000039324">
    <property type="component" value="Unassembled WGS sequence"/>
</dbReference>
<dbReference type="GO" id="GO:0016020">
    <property type="term" value="C:membrane"/>
    <property type="evidence" value="ECO:0007669"/>
    <property type="project" value="UniProtKB-SubCell"/>
</dbReference>
<evidence type="ECO:0000313" key="8">
    <source>
        <dbReference type="EMBL" id="SPQ97832.1"/>
    </source>
</evidence>
<proteinExistence type="inferred from homology"/>
<geneLocation type="mitochondrion" evidence="8"/>
<keyword evidence="5 6" id="KW-0472">Membrane</keyword>
<dbReference type="EMBL" id="CDSF01000079">
    <property type="protein sequence ID" value="CEO97523.1"/>
    <property type="molecule type" value="Genomic_DNA"/>
</dbReference>
<dbReference type="STRING" id="37360.A0A0G4IQ84"/>
<evidence type="ECO:0008006" key="11">
    <source>
        <dbReference type="Google" id="ProtNLM"/>
    </source>
</evidence>
<comment type="subcellular location">
    <subcellularLocation>
        <location evidence="1">Membrane</location>
        <topology evidence="1">Multi-pass membrane protein</topology>
    </subcellularLocation>
</comment>
<dbReference type="AlphaFoldDB" id="A0A0G4IQ84"/>
<name>A0A0G4IQ84_PLABS</name>
<feature type="transmembrane region" description="Helical" evidence="6">
    <location>
        <begin position="92"/>
        <end position="112"/>
    </location>
</feature>
<dbReference type="Pfam" id="PF01940">
    <property type="entry name" value="DUF92"/>
    <property type="match status" value="1"/>
</dbReference>
<sequence length="271" mass="28376">MSPVEVAWRTLVALTICLILAASSLRNRSLSTSGAAAAILVGTVVILSGNQFALAMMAFFLSSSRITKLGSERKQMIESEFRKGGRRTAIQVFCNSLSAVVVAALHAYWFGIDFNPNPPRLSLQMQVFVHAFFACCAGDTWASELGVLCRQQPKLLVTGRVVPPGTNGGVTTGGLLASCCGGIFQGIVWYLATQVSPAVILIGAVSGVVGSLLDSLLGSTVQFSGLDQSTGKVVNHPGENVKPISGLDILSNDHVNLLSATLTGFLAASCF</sequence>
<keyword evidence="3 6" id="KW-0812">Transmembrane</keyword>